<reference evidence="1" key="1">
    <citation type="submission" date="2021-06" db="EMBL/GenBank/DDBJ databases">
        <authorList>
            <person name="Hodson N. C."/>
            <person name="Mongue J. A."/>
            <person name="Jaron S. K."/>
        </authorList>
    </citation>
    <scope>NUCLEOTIDE SEQUENCE</scope>
</reference>
<dbReference type="AlphaFoldDB" id="A0A8J2JKK4"/>
<dbReference type="Proteomes" id="UP000708208">
    <property type="component" value="Unassembled WGS sequence"/>
</dbReference>
<keyword evidence="2" id="KW-1185">Reference proteome</keyword>
<comment type="caution">
    <text evidence="1">The sequence shown here is derived from an EMBL/GenBank/DDBJ whole genome shotgun (WGS) entry which is preliminary data.</text>
</comment>
<evidence type="ECO:0000313" key="2">
    <source>
        <dbReference type="Proteomes" id="UP000708208"/>
    </source>
</evidence>
<sequence>MTISLQTEDMADREVECKLWTVSLQVLVMILGSTDSSQKMAGSEIPLLKICLTLAFLTFHFERYHFLHHKPTHDRKNHAEGSSTQLEERKAPFFSEDLTLVEAGPFQIMVCNGNQTCIIKYIGPSNSILWKENACVFAVNLKQHVQFDLVQSLT</sequence>
<protein>
    <submittedName>
        <fullName evidence="1">Uncharacterized protein</fullName>
    </submittedName>
</protein>
<organism evidence="1 2">
    <name type="scientific">Allacma fusca</name>
    <dbReference type="NCBI Taxonomy" id="39272"/>
    <lineage>
        <taxon>Eukaryota</taxon>
        <taxon>Metazoa</taxon>
        <taxon>Ecdysozoa</taxon>
        <taxon>Arthropoda</taxon>
        <taxon>Hexapoda</taxon>
        <taxon>Collembola</taxon>
        <taxon>Symphypleona</taxon>
        <taxon>Sminthuridae</taxon>
        <taxon>Allacma</taxon>
    </lineage>
</organism>
<name>A0A8J2JKK4_9HEXA</name>
<proteinExistence type="predicted"/>
<dbReference type="EMBL" id="CAJVCH010069231">
    <property type="protein sequence ID" value="CAG7720282.1"/>
    <property type="molecule type" value="Genomic_DNA"/>
</dbReference>
<gene>
    <name evidence="1" type="ORF">AFUS01_LOCUS9568</name>
</gene>
<accession>A0A8J2JKK4</accession>
<evidence type="ECO:0000313" key="1">
    <source>
        <dbReference type="EMBL" id="CAG7720282.1"/>
    </source>
</evidence>